<protein>
    <recommendedName>
        <fullName evidence="2">SCP domain-containing protein</fullName>
    </recommendedName>
</protein>
<dbReference type="SUPFAM" id="SSF55797">
    <property type="entry name" value="PR-1-like"/>
    <property type="match status" value="2"/>
</dbReference>
<dbReference type="SMART" id="SM00198">
    <property type="entry name" value="SCP"/>
    <property type="match status" value="2"/>
</dbReference>
<dbReference type="Proteomes" id="UP000593574">
    <property type="component" value="Unassembled WGS sequence"/>
</dbReference>
<evidence type="ECO:0000313" key="4">
    <source>
        <dbReference type="Proteomes" id="UP000593574"/>
    </source>
</evidence>
<keyword evidence="1" id="KW-0732">Signal</keyword>
<dbReference type="AlphaFoldDB" id="A0A7J9ATF7"/>
<name>A0A7J9ATF7_9ROSI</name>
<gene>
    <name evidence="3" type="ORF">Golax_000374</name>
</gene>
<dbReference type="InterPro" id="IPR035940">
    <property type="entry name" value="CAP_sf"/>
</dbReference>
<dbReference type="Pfam" id="PF00188">
    <property type="entry name" value="CAP"/>
    <property type="match status" value="2"/>
</dbReference>
<sequence>MELCKISVAFSLVVLALFSRMGTHSSIGATQPGSTQSNVTVTAAPNPTSMKNGPSPQDFLNVYNVARAVVGVCPIIWKYMVPRPDAVRLWIDEKDYYNLKFSVCDLSHVYRQYTQVIGRNSSCLGCAKVIGSNDSGTFFICNYDPPSNDPIGKNQSNIMVVTVPNPSSAAEGSLPQYYLNLYNMARAAFGVRPITWDNVVAMSATNYANKRISNCELMPSKEPYDEKLAGSKDNLSRSDVVIMWINEKRNYNLKSGACNLIHICSHCTQVIWRNSVNLRYAKASCNNGGTFIVCNYDPLGKIVGKLSIDVNQSISKAILPSAASALYVFPSEHPKRNMAGLVVGLIVGACGLFLV</sequence>
<accession>A0A7J9ATF7</accession>
<dbReference type="InterPro" id="IPR001283">
    <property type="entry name" value="CRISP-related"/>
</dbReference>
<proteinExistence type="predicted"/>
<evidence type="ECO:0000313" key="3">
    <source>
        <dbReference type="EMBL" id="MBA0727377.1"/>
    </source>
</evidence>
<keyword evidence="4" id="KW-1185">Reference proteome</keyword>
<feature type="domain" description="SCP" evidence="2">
    <location>
        <begin position="54"/>
        <end position="151"/>
    </location>
</feature>
<feature type="signal peptide" evidence="1">
    <location>
        <begin position="1"/>
        <end position="25"/>
    </location>
</feature>
<feature type="domain" description="SCP" evidence="2">
    <location>
        <begin position="173"/>
        <end position="304"/>
    </location>
</feature>
<feature type="chain" id="PRO_5029678107" description="SCP domain-containing protein" evidence="1">
    <location>
        <begin position="26"/>
        <end position="355"/>
    </location>
</feature>
<evidence type="ECO:0000256" key="1">
    <source>
        <dbReference type="SAM" id="SignalP"/>
    </source>
</evidence>
<reference evidence="3 4" key="1">
    <citation type="journal article" date="2019" name="Genome Biol. Evol.">
        <title>Insights into the evolution of the New World diploid cottons (Gossypium, subgenus Houzingenia) based on genome sequencing.</title>
        <authorList>
            <person name="Grover C.E."/>
            <person name="Arick M.A. 2nd"/>
            <person name="Thrash A."/>
            <person name="Conover J.L."/>
            <person name="Sanders W.S."/>
            <person name="Peterson D.G."/>
            <person name="Frelichowski J.E."/>
            <person name="Scheffler J.A."/>
            <person name="Scheffler B.E."/>
            <person name="Wendel J.F."/>
        </authorList>
    </citation>
    <scope>NUCLEOTIDE SEQUENCE [LARGE SCALE GENOMIC DNA]</scope>
    <source>
        <strain evidence="3">4</strain>
        <tissue evidence="3">Leaf</tissue>
    </source>
</reference>
<comment type="caution">
    <text evidence="3">The sequence shown here is derived from an EMBL/GenBank/DDBJ whole genome shotgun (WGS) entry which is preliminary data.</text>
</comment>
<dbReference type="PANTHER" id="PTHR10334">
    <property type="entry name" value="CYSTEINE-RICH SECRETORY PROTEIN-RELATED"/>
    <property type="match status" value="1"/>
</dbReference>
<organism evidence="3 4">
    <name type="scientific">Gossypium laxum</name>
    <dbReference type="NCBI Taxonomy" id="34288"/>
    <lineage>
        <taxon>Eukaryota</taxon>
        <taxon>Viridiplantae</taxon>
        <taxon>Streptophyta</taxon>
        <taxon>Embryophyta</taxon>
        <taxon>Tracheophyta</taxon>
        <taxon>Spermatophyta</taxon>
        <taxon>Magnoliopsida</taxon>
        <taxon>eudicotyledons</taxon>
        <taxon>Gunneridae</taxon>
        <taxon>Pentapetalae</taxon>
        <taxon>rosids</taxon>
        <taxon>malvids</taxon>
        <taxon>Malvales</taxon>
        <taxon>Malvaceae</taxon>
        <taxon>Malvoideae</taxon>
        <taxon>Gossypium</taxon>
    </lineage>
</organism>
<dbReference type="Gene3D" id="3.40.33.10">
    <property type="entry name" value="CAP"/>
    <property type="match status" value="2"/>
</dbReference>
<dbReference type="InterPro" id="IPR014044">
    <property type="entry name" value="CAP_dom"/>
</dbReference>
<evidence type="ECO:0000259" key="2">
    <source>
        <dbReference type="SMART" id="SM00198"/>
    </source>
</evidence>
<dbReference type="PRINTS" id="PR00837">
    <property type="entry name" value="V5TPXLIKE"/>
</dbReference>
<dbReference type="EMBL" id="JABEZV010000013">
    <property type="protein sequence ID" value="MBA0727377.1"/>
    <property type="molecule type" value="Genomic_DNA"/>
</dbReference>